<organism evidence="12 13">
    <name type="scientific">Stenotrophomonas tumulicola</name>
    <dbReference type="NCBI Taxonomy" id="1685415"/>
    <lineage>
        <taxon>Bacteria</taxon>
        <taxon>Pseudomonadati</taxon>
        <taxon>Pseudomonadota</taxon>
        <taxon>Gammaproteobacteria</taxon>
        <taxon>Lysobacterales</taxon>
        <taxon>Lysobacteraceae</taxon>
        <taxon>Stenotrophomonas</taxon>
    </lineage>
</organism>
<dbReference type="Proteomes" id="UP000547058">
    <property type="component" value="Unassembled WGS sequence"/>
</dbReference>
<evidence type="ECO:0000256" key="8">
    <source>
        <dbReference type="PROSITE-ProRule" id="PRU00339"/>
    </source>
</evidence>
<keyword evidence="4 9" id="KW-0732">Signal</keyword>
<evidence type="ECO:0000313" key="13">
    <source>
        <dbReference type="Proteomes" id="UP000547058"/>
    </source>
</evidence>
<proteinExistence type="inferred from homology"/>
<comment type="caution">
    <text evidence="12">The sequence shown here is derived from an EMBL/GenBank/DDBJ whole genome shotgun (WGS) entry which is preliminary data.</text>
</comment>
<evidence type="ECO:0000256" key="3">
    <source>
        <dbReference type="ARBA" id="ARBA00022692"/>
    </source>
</evidence>
<accession>A0A7W3FN33</accession>
<feature type="signal peptide" evidence="9">
    <location>
        <begin position="1"/>
        <end position="30"/>
    </location>
</feature>
<evidence type="ECO:0000256" key="2">
    <source>
        <dbReference type="ARBA" id="ARBA00022452"/>
    </source>
</evidence>
<evidence type="ECO:0000259" key="11">
    <source>
        <dbReference type="Pfam" id="PF24575"/>
    </source>
</evidence>
<keyword evidence="8" id="KW-0802">TPR repeat</keyword>
<dbReference type="InterPro" id="IPR057556">
    <property type="entry name" value="TPR_Slam"/>
</dbReference>
<keyword evidence="13" id="KW-1185">Reference proteome</keyword>
<dbReference type="InterPro" id="IPR011990">
    <property type="entry name" value="TPR-like_helical_dom_sf"/>
</dbReference>
<dbReference type="Gene3D" id="1.25.40.10">
    <property type="entry name" value="Tetratricopeptide repeat domain"/>
    <property type="match status" value="1"/>
</dbReference>
<comment type="subcellular location">
    <subcellularLocation>
        <location evidence="1">Cell outer membrane</location>
        <topology evidence="1">Multi-pass membrane protein</topology>
    </subcellularLocation>
</comment>
<sequence length="498" mass="56495">MQPALPAPCRTSCRVVVLILLFLGSAAAQAQQEDIRRILDQRTQRQGIERERHLLQDELEADRPTITVDGQTYTVAHNANDVGRALYLSLQSREWQAAARFLDEYMDLPDRDPMLAHYAQGMLARLQGRHREAVHEFRQVLAIQPQFLLGRLELARTLFEDQQDREAAELFEAIETSIDTTDPKTEGVRRSVATFRKALESRRSWNGTFALGPAWSDNVNRTSASHTCLVADSSGFCYVDRKLPDAIVATGVDYDASLNRRLPLGGHHGLYLRSLLFGQAYRNYSAYNEATLATQAGYSFRSARHGMALASTFDYQALGNSALYGAWGIHAEWNYTLSPASMLKLEADWKELRYRQASYAPYYDGASRSVYATYFRSLGQRWTLFGGVDIVDNDTPLAVTAYRQKGIRLGASLQWPEGFNSTLFTSYRRREDGASNALLEAQRKDDEQSYIFIVKAARWAMAGFTPLLTLRYNKVDSSVDWLYSYDRSTVNLKLERMF</sequence>
<evidence type="ECO:0000256" key="5">
    <source>
        <dbReference type="ARBA" id="ARBA00023136"/>
    </source>
</evidence>
<feature type="chain" id="PRO_5031530524" evidence="9">
    <location>
        <begin position="31"/>
        <end position="498"/>
    </location>
</feature>
<keyword evidence="5" id="KW-0472">Membrane</keyword>
<dbReference type="Pfam" id="PF04575">
    <property type="entry name" value="SlipAM"/>
    <property type="match status" value="1"/>
</dbReference>
<protein>
    <submittedName>
        <fullName evidence="12">DUF560 domain-containing protein</fullName>
    </submittedName>
</protein>
<evidence type="ECO:0000256" key="9">
    <source>
        <dbReference type="SAM" id="SignalP"/>
    </source>
</evidence>
<gene>
    <name evidence="12" type="ORF">H4O11_12460</name>
</gene>
<dbReference type="SUPFAM" id="SSF48452">
    <property type="entry name" value="TPR-like"/>
    <property type="match status" value="1"/>
</dbReference>
<evidence type="ECO:0000256" key="1">
    <source>
        <dbReference type="ARBA" id="ARBA00004571"/>
    </source>
</evidence>
<keyword evidence="3" id="KW-0812">Transmembrane</keyword>
<dbReference type="InterPro" id="IPR007655">
    <property type="entry name" value="Slam_C"/>
</dbReference>
<evidence type="ECO:0000313" key="12">
    <source>
        <dbReference type="EMBL" id="MBA8682614.1"/>
    </source>
</evidence>
<dbReference type="PROSITE" id="PS50005">
    <property type="entry name" value="TPR"/>
    <property type="match status" value="1"/>
</dbReference>
<keyword evidence="6" id="KW-0998">Cell outer membrane</keyword>
<evidence type="ECO:0000259" key="10">
    <source>
        <dbReference type="Pfam" id="PF04575"/>
    </source>
</evidence>
<name>A0A7W3FN33_9GAMM</name>
<dbReference type="Pfam" id="PF24575">
    <property type="entry name" value="TPR_Slam"/>
    <property type="match status" value="1"/>
</dbReference>
<dbReference type="EMBL" id="JACGXS010000006">
    <property type="protein sequence ID" value="MBA8682614.1"/>
    <property type="molecule type" value="Genomic_DNA"/>
</dbReference>
<keyword evidence="2" id="KW-1134">Transmembrane beta strand</keyword>
<evidence type="ECO:0000256" key="7">
    <source>
        <dbReference type="ARBA" id="ARBA00023609"/>
    </source>
</evidence>
<feature type="domain" description="Surface lipoprotein assembly modifier N-terminal TPR repeats region" evidence="11">
    <location>
        <begin position="74"/>
        <end position="171"/>
    </location>
</feature>
<dbReference type="InterPro" id="IPR019734">
    <property type="entry name" value="TPR_rpt"/>
</dbReference>
<evidence type="ECO:0000256" key="4">
    <source>
        <dbReference type="ARBA" id="ARBA00022729"/>
    </source>
</evidence>
<feature type="domain" description="Surface lipoprotein assembly modifier C-terminal" evidence="10">
    <location>
        <begin position="205"/>
        <end position="498"/>
    </location>
</feature>
<evidence type="ECO:0000256" key="6">
    <source>
        <dbReference type="ARBA" id="ARBA00023237"/>
    </source>
</evidence>
<dbReference type="GO" id="GO:0009279">
    <property type="term" value="C:cell outer membrane"/>
    <property type="evidence" value="ECO:0007669"/>
    <property type="project" value="UniProtKB-SubCell"/>
</dbReference>
<comment type="similarity">
    <text evidence="7">Belongs to the Slam family.</text>
</comment>
<reference evidence="12 13" key="1">
    <citation type="submission" date="2020-08" db="EMBL/GenBank/DDBJ databases">
        <title>Stenotrophomonas tumulicola JCM 30961.</title>
        <authorList>
            <person name="Deng Y."/>
        </authorList>
    </citation>
    <scope>NUCLEOTIDE SEQUENCE [LARGE SCALE GENOMIC DNA]</scope>
    <source>
        <strain evidence="12 13">JCM 30961</strain>
    </source>
</reference>
<feature type="repeat" description="TPR" evidence="8">
    <location>
        <begin position="114"/>
        <end position="147"/>
    </location>
</feature>
<dbReference type="AlphaFoldDB" id="A0A7W3FN33"/>